<dbReference type="RefSeq" id="XP_001886701.1">
    <property type="nucleotide sequence ID" value="XM_001886666.1"/>
</dbReference>
<dbReference type="EMBL" id="DS547129">
    <property type="protein sequence ID" value="EDR02657.1"/>
    <property type="molecule type" value="Genomic_DNA"/>
</dbReference>
<gene>
    <name evidence="1" type="ORF">LACBIDRAFT_308171</name>
</gene>
<accession>B0DRR9</accession>
<dbReference type="InParanoid" id="B0DRR9"/>
<reference evidence="1 2" key="1">
    <citation type="journal article" date="2008" name="Nature">
        <title>The genome of Laccaria bicolor provides insights into mycorrhizal symbiosis.</title>
        <authorList>
            <person name="Martin F."/>
            <person name="Aerts A."/>
            <person name="Ahren D."/>
            <person name="Brun A."/>
            <person name="Danchin E.G.J."/>
            <person name="Duchaussoy F."/>
            <person name="Gibon J."/>
            <person name="Kohler A."/>
            <person name="Lindquist E."/>
            <person name="Pereda V."/>
            <person name="Salamov A."/>
            <person name="Shapiro H.J."/>
            <person name="Wuyts J."/>
            <person name="Blaudez D."/>
            <person name="Buee M."/>
            <person name="Brokstein P."/>
            <person name="Canbaeck B."/>
            <person name="Cohen D."/>
            <person name="Courty P.E."/>
            <person name="Coutinho P.M."/>
            <person name="Delaruelle C."/>
            <person name="Detter J.C."/>
            <person name="Deveau A."/>
            <person name="DiFazio S."/>
            <person name="Duplessis S."/>
            <person name="Fraissinet-Tachet L."/>
            <person name="Lucic E."/>
            <person name="Frey-Klett P."/>
            <person name="Fourrey C."/>
            <person name="Feussner I."/>
            <person name="Gay G."/>
            <person name="Grimwood J."/>
            <person name="Hoegger P.J."/>
            <person name="Jain P."/>
            <person name="Kilaru S."/>
            <person name="Labbe J."/>
            <person name="Lin Y.C."/>
            <person name="Legue V."/>
            <person name="Le Tacon F."/>
            <person name="Marmeisse R."/>
            <person name="Melayah D."/>
            <person name="Montanini B."/>
            <person name="Muratet M."/>
            <person name="Nehls U."/>
            <person name="Niculita-Hirzel H."/>
            <person name="Oudot-Le Secq M.P."/>
            <person name="Peter M."/>
            <person name="Quesneville H."/>
            <person name="Rajashekar B."/>
            <person name="Reich M."/>
            <person name="Rouhier N."/>
            <person name="Schmutz J."/>
            <person name="Yin T."/>
            <person name="Chalot M."/>
            <person name="Henrissat B."/>
            <person name="Kuees U."/>
            <person name="Lucas S."/>
            <person name="Van de Peer Y."/>
            <person name="Podila G.K."/>
            <person name="Polle A."/>
            <person name="Pukkila P.J."/>
            <person name="Richardson P.M."/>
            <person name="Rouze P."/>
            <person name="Sanders I.R."/>
            <person name="Stajich J.E."/>
            <person name="Tunlid A."/>
            <person name="Tuskan G."/>
            <person name="Grigoriev I.V."/>
        </authorList>
    </citation>
    <scope>NUCLEOTIDE SEQUENCE [LARGE SCALE GENOMIC DNA]</scope>
    <source>
        <strain evidence="2">S238N-H82 / ATCC MYA-4686</strain>
    </source>
</reference>
<dbReference type="OrthoDB" id="3257768at2759"/>
<sequence>MNLRSIHVNLSMMHLFVPALDQQPVMPSLVGGPERLVITYDIICQWSKNFQKRMKIYPENMRILETMQVEVAIPGWHINGHGEGCQTNFNLSYMEGAGRTVGEDIETTWAGTNQLVPSVREMGPAARHDTLNDQWNGWNFRKIVGFHKSFFSLQFIPILTVFRHQELCF</sequence>
<evidence type="ECO:0000313" key="1">
    <source>
        <dbReference type="EMBL" id="EDR02657.1"/>
    </source>
</evidence>
<dbReference type="AlphaFoldDB" id="B0DRR9"/>
<protein>
    <submittedName>
        <fullName evidence="1">Predicted protein</fullName>
    </submittedName>
</protein>
<name>B0DRR9_LACBS</name>
<dbReference type="KEGG" id="lbc:LACBIDRAFT_308171"/>
<proteinExistence type="predicted"/>
<evidence type="ECO:0000313" key="2">
    <source>
        <dbReference type="Proteomes" id="UP000001194"/>
    </source>
</evidence>
<dbReference type="Proteomes" id="UP000001194">
    <property type="component" value="Unassembled WGS sequence"/>
</dbReference>
<dbReference type="HOGENOM" id="CLU_003703_5_2_1"/>
<dbReference type="GeneID" id="6082328"/>
<dbReference type="Pfam" id="PF18758">
    <property type="entry name" value="KDZ"/>
    <property type="match status" value="1"/>
</dbReference>
<organism evidence="2">
    <name type="scientific">Laccaria bicolor (strain S238N-H82 / ATCC MYA-4686)</name>
    <name type="common">Bicoloured deceiver</name>
    <name type="synonym">Laccaria laccata var. bicolor</name>
    <dbReference type="NCBI Taxonomy" id="486041"/>
    <lineage>
        <taxon>Eukaryota</taxon>
        <taxon>Fungi</taxon>
        <taxon>Dikarya</taxon>
        <taxon>Basidiomycota</taxon>
        <taxon>Agaricomycotina</taxon>
        <taxon>Agaricomycetes</taxon>
        <taxon>Agaricomycetidae</taxon>
        <taxon>Agaricales</taxon>
        <taxon>Agaricineae</taxon>
        <taxon>Hydnangiaceae</taxon>
        <taxon>Laccaria</taxon>
    </lineage>
</organism>
<keyword evidence="2" id="KW-1185">Reference proteome</keyword>
<dbReference type="InterPro" id="IPR040521">
    <property type="entry name" value="KDZ"/>
</dbReference>